<proteinExistence type="predicted"/>
<sequence>MCFHMWKAVAHRDGLGLSQETKTGLNLLSSAMGESMSTPKIARNLPDLEFFTMDVAEGDVWGDGVLDGIADLWGE</sequence>
<accession>A0ACC1SJN4</accession>
<evidence type="ECO:0000313" key="1">
    <source>
        <dbReference type="EMBL" id="KAJ3541065.1"/>
    </source>
</evidence>
<dbReference type="Proteomes" id="UP001148629">
    <property type="component" value="Unassembled WGS sequence"/>
</dbReference>
<comment type="caution">
    <text evidence="1">The sequence shown here is derived from an EMBL/GenBank/DDBJ whole genome shotgun (WGS) entry which is preliminary data.</text>
</comment>
<keyword evidence="2" id="KW-1185">Reference proteome</keyword>
<dbReference type="EMBL" id="JANRMS010000373">
    <property type="protein sequence ID" value="KAJ3541065.1"/>
    <property type="molecule type" value="Genomic_DNA"/>
</dbReference>
<name>A0ACC1SJN4_9HYPO</name>
<organism evidence="1 2">
    <name type="scientific">Fusarium decemcellulare</name>
    <dbReference type="NCBI Taxonomy" id="57161"/>
    <lineage>
        <taxon>Eukaryota</taxon>
        <taxon>Fungi</taxon>
        <taxon>Dikarya</taxon>
        <taxon>Ascomycota</taxon>
        <taxon>Pezizomycotina</taxon>
        <taxon>Sordariomycetes</taxon>
        <taxon>Hypocreomycetidae</taxon>
        <taxon>Hypocreales</taxon>
        <taxon>Nectriaceae</taxon>
        <taxon>Fusarium</taxon>
        <taxon>Fusarium decemcellulare species complex</taxon>
    </lineage>
</organism>
<gene>
    <name evidence="1" type="ORF">NM208_g4773</name>
</gene>
<protein>
    <submittedName>
        <fullName evidence="1">Uncharacterized protein</fullName>
    </submittedName>
</protein>
<evidence type="ECO:0000313" key="2">
    <source>
        <dbReference type="Proteomes" id="UP001148629"/>
    </source>
</evidence>
<reference evidence="1" key="1">
    <citation type="submission" date="2022-08" db="EMBL/GenBank/DDBJ databases">
        <title>Genome Sequence of Fusarium decemcellulare.</title>
        <authorList>
            <person name="Buettner E."/>
        </authorList>
    </citation>
    <scope>NUCLEOTIDE SEQUENCE</scope>
    <source>
        <strain evidence="1">Babe19</strain>
    </source>
</reference>